<dbReference type="SUPFAM" id="SSF56349">
    <property type="entry name" value="DNA breaking-rejoining enzymes"/>
    <property type="match status" value="1"/>
</dbReference>
<keyword evidence="1" id="KW-0238">DNA-binding</keyword>
<feature type="region of interest" description="Disordered" evidence="2">
    <location>
        <begin position="185"/>
        <end position="208"/>
    </location>
</feature>
<dbReference type="RefSeq" id="WP_187778307.1">
    <property type="nucleotide sequence ID" value="NZ_JACTUZ010000030.1"/>
</dbReference>
<dbReference type="Proteomes" id="UP000603940">
    <property type="component" value="Unassembled WGS sequence"/>
</dbReference>
<gene>
    <name evidence="3" type="ORF">IBL25_09475</name>
</gene>
<feature type="region of interest" description="Disordered" evidence="2">
    <location>
        <begin position="1"/>
        <end position="44"/>
    </location>
</feature>
<dbReference type="InterPro" id="IPR010998">
    <property type="entry name" value="Integrase_recombinase_N"/>
</dbReference>
<dbReference type="InterPro" id="IPR011010">
    <property type="entry name" value="DNA_brk_join_enz"/>
</dbReference>
<comment type="caution">
    <text evidence="3">The sequence shown here is derived from an EMBL/GenBank/DDBJ whole genome shotgun (WGS) entry which is preliminary data.</text>
</comment>
<evidence type="ECO:0008006" key="5">
    <source>
        <dbReference type="Google" id="ProtNLM"/>
    </source>
</evidence>
<evidence type="ECO:0000256" key="1">
    <source>
        <dbReference type="ARBA" id="ARBA00023125"/>
    </source>
</evidence>
<sequence>MEPYFRHRLEHDGLSHHDMRQERRTRRRSMEVRGDRPVDRFGRGDMTHFMDTMRGLRTNYGKSPKDADIIAQADAAGVERIAKQTVKRHLSALTVFFRYTVDQGHLTNNQREELAGGHRLKASRKIKAQRDAWTLQELTALFASPAWTRCLSAHFRSNLGPNIIRELKYWLPLLALFHGKASGPGANSPLRPCERQCPTASAQPKRPL</sequence>
<name>A0ABR7R670_9PROT</name>
<evidence type="ECO:0000313" key="4">
    <source>
        <dbReference type="Proteomes" id="UP000603940"/>
    </source>
</evidence>
<evidence type="ECO:0000313" key="3">
    <source>
        <dbReference type="EMBL" id="MBC9177164.1"/>
    </source>
</evidence>
<proteinExistence type="predicted"/>
<organism evidence="3 4">
    <name type="scientific">Pseudoroseomonas ludipueritiae</name>
    <dbReference type="NCBI Taxonomy" id="198093"/>
    <lineage>
        <taxon>Bacteria</taxon>
        <taxon>Pseudomonadati</taxon>
        <taxon>Pseudomonadota</taxon>
        <taxon>Alphaproteobacteria</taxon>
        <taxon>Acetobacterales</taxon>
        <taxon>Acetobacteraceae</taxon>
        <taxon>Pseudoroseomonas</taxon>
    </lineage>
</organism>
<protein>
    <recommendedName>
        <fullName evidence="5">Core-binding (CB) domain-containing protein</fullName>
    </recommendedName>
</protein>
<evidence type="ECO:0000256" key="2">
    <source>
        <dbReference type="SAM" id="MobiDB-lite"/>
    </source>
</evidence>
<dbReference type="EMBL" id="JACTUZ010000030">
    <property type="protein sequence ID" value="MBC9177164.1"/>
    <property type="molecule type" value="Genomic_DNA"/>
</dbReference>
<accession>A0ABR7R670</accession>
<keyword evidence="4" id="KW-1185">Reference proteome</keyword>
<dbReference type="Gene3D" id="1.10.150.130">
    <property type="match status" value="1"/>
</dbReference>
<reference evidence="3 4" key="1">
    <citation type="journal article" date="2009" name="Int. J. Syst. Evol. Microbiol.">
        <title>Transfer of Teichococcus ludipueritiae and Muricoccus roseus to the genus Roseomonas, as Roseomonas ludipueritiae comb. nov. and Roseomonas rosea comb. nov., respectively, and emended description of the genus Roseomonas.</title>
        <authorList>
            <person name="Sanchez-Porro C."/>
            <person name="Gallego V."/>
            <person name="Busse H.J."/>
            <person name="Kampfer P."/>
            <person name="Ventosa A."/>
        </authorList>
    </citation>
    <scope>NUCLEOTIDE SEQUENCE [LARGE SCALE GENOMIC DNA]</scope>
    <source>
        <strain evidence="3 4">DSM 14915</strain>
    </source>
</reference>